<proteinExistence type="predicted"/>
<dbReference type="Gene3D" id="1.20.1050.10">
    <property type="match status" value="1"/>
</dbReference>
<dbReference type="PANTHER" id="PTHR44328">
    <property type="entry name" value="GLUTATHIONE S-TRANSFERASE L1"/>
    <property type="match status" value="1"/>
</dbReference>
<dbReference type="PANTHER" id="PTHR44328:SF18">
    <property type="entry name" value="GLUTATHIONE S-TRANSFERASE L3-LIKE ISOFORM X1"/>
    <property type="match status" value="1"/>
</dbReference>
<gene>
    <name evidence="1" type="primary">GSTL1_4</name>
    <name evidence="1" type="ORF">HAX54_039870</name>
</gene>
<name>A0ABS8VRA8_DATST</name>
<reference evidence="1 2" key="1">
    <citation type="journal article" date="2021" name="BMC Genomics">
        <title>Datura genome reveals duplications of psychoactive alkaloid biosynthetic genes and high mutation rate following tissue culture.</title>
        <authorList>
            <person name="Rajewski A."/>
            <person name="Carter-House D."/>
            <person name="Stajich J."/>
            <person name="Litt A."/>
        </authorList>
    </citation>
    <scope>NUCLEOTIDE SEQUENCE [LARGE SCALE GENOMIC DNA]</scope>
    <source>
        <strain evidence="1">AR-01</strain>
    </source>
</reference>
<dbReference type="InterPro" id="IPR044629">
    <property type="entry name" value="GSTL1/2/3"/>
</dbReference>
<dbReference type="Proteomes" id="UP000823775">
    <property type="component" value="Unassembled WGS sequence"/>
</dbReference>
<comment type="caution">
    <text evidence="1">The sequence shown here is derived from an EMBL/GenBank/DDBJ whole genome shotgun (WGS) entry which is preliminary data.</text>
</comment>
<dbReference type="EMBL" id="JACEIK010005562">
    <property type="protein sequence ID" value="MCE0481798.1"/>
    <property type="molecule type" value="Genomic_DNA"/>
</dbReference>
<protein>
    <submittedName>
        <fullName evidence="1">Protein IN2-1</fullName>
    </submittedName>
</protein>
<organism evidence="1 2">
    <name type="scientific">Datura stramonium</name>
    <name type="common">Jimsonweed</name>
    <name type="synonym">Common thornapple</name>
    <dbReference type="NCBI Taxonomy" id="4076"/>
    <lineage>
        <taxon>Eukaryota</taxon>
        <taxon>Viridiplantae</taxon>
        <taxon>Streptophyta</taxon>
        <taxon>Embryophyta</taxon>
        <taxon>Tracheophyta</taxon>
        <taxon>Spermatophyta</taxon>
        <taxon>Magnoliopsida</taxon>
        <taxon>eudicotyledons</taxon>
        <taxon>Gunneridae</taxon>
        <taxon>Pentapetalae</taxon>
        <taxon>asterids</taxon>
        <taxon>lamiids</taxon>
        <taxon>Solanales</taxon>
        <taxon>Solanaceae</taxon>
        <taxon>Solanoideae</taxon>
        <taxon>Datureae</taxon>
        <taxon>Datura</taxon>
    </lineage>
</organism>
<accession>A0ABS8VRA8</accession>
<dbReference type="SUPFAM" id="SSF47616">
    <property type="entry name" value="GST C-terminal domain-like"/>
    <property type="match status" value="1"/>
</dbReference>
<sequence>MAAKVIREACWEKLEKFDDGPFFLGQSVRLHIAYASFIERFQIFLQEVFNYDITSGRPKLAKWIEELNKLDGVNLKKARSIDVVKLGLISGVLCFVHVKDLKDYALAEDTYSNPIKTYSLGIVYPKISHTTMMCSFDEHHVVQWMRFLLPYQKSRFKAPGYENPLIDECYLNGPFTHGIPTVEIQCEYLTLDGKPKKKTIKI</sequence>
<evidence type="ECO:0000313" key="1">
    <source>
        <dbReference type="EMBL" id="MCE0481798.1"/>
    </source>
</evidence>
<evidence type="ECO:0000313" key="2">
    <source>
        <dbReference type="Proteomes" id="UP000823775"/>
    </source>
</evidence>
<keyword evidence="2" id="KW-1185">Reference proteome</keyword>
<dbReference type="InterPro" id="IPR036282">
    <property type="entry name" value="Glutathione-S-Trfase_C_sf"/>
</dbReference>